<organism evidence="16 17">
    <name type="scientific">Cryoendolithus antarcticus</name>
    <dbReference type="NCBI Taxonomy" id="1507870"/>
    <lineage>
        <taxon>Eukaryota</taxon>
        <taxon>Fungi</taxon>
        <taxon>Dikarya</taxon>
        <taxon>Ascomycota</taxon>
        <taxon>Pezizomycotina</taxon>
        <taxon>Dothideomycetes</taxon>
        <taxon>Dothideomycetidae</taxon>
        <taxon>Cladosporiales</taxon>
        <taxon>Cladosporiaceae</taxon>
        <taxon>Cryoendolithus</taxon>
    </lineage>
</organism>
<evidence type="ECO:0000256" key="1">
    <source>
        <dbReference type="ARBA" id="ARBA00002817"/>
    </source>
</evidence>
<dbReference type="GO" id="GO:0000439">
    <property type="term" value="C:transcription factor TFIIH core complex"/>
    <property type="evidence" value="ECO:0007669"/>
    <property type="project" value="UniProtKB-UniRule"/>
</dbReference>
<comment type="function">
    <text evidence="1 14">Component of the general transcription and DNA repair factor IIH (TFIIH) core complex, which is involved in general and transcription-coupled nucleotide excision repair (NER) of damaged DNA and, when complexed to TFIIK, in RNA transcription by RNA polymerase II. In NER, TFIIH acts by opening DNA around the lesion to allow the excision of the damaged oligonucleotide and its replacement by a new DNA fragment. In transcription, TFIIH has an essential role in transcription initiation. When the pre-initiation complex (PIC) has been established, TFIIH is required for promoter opening and promoter escape. Phosphorylation of the C-terminal tail (CTD) of the largest subunit of RNA polymerase II by the kinase module TFIIK controls the initiation of transcription.</text>
</comment>
<gene>
    <name evidence="16" type="ORF">B0A48_05060</name>
</gene>
<dbReference type="GO" id="GO:0006355">
    <property type="term" value="P:regulation of DNA-templated transcription"/>
    <property type="evidence" value="ECO:0007669"/>
    <property type="project" value="InterPro"/>
</dbReference>
<comment type="subunit">
    <text evidence="14">Component of the 7-subunit TFIIH core complex composed of XPB/SSL2, XPD/RAD3, SSL1, TFB1, TFB2, TFB4 and TFB5, which is active in NER. The core complex associates with the 3-subunit CTD-kinase module TFIIK composed of CCL1, KIN28 and TFB3 to form the 10-subunit holoenzyme (holo-TFIIH) active in transcription.</text>
</comment>
<sequence length="393" mass="41373">MNAVDATTRSNEVDTTAPSSLLCVILDTNPHAWNLLSSSLPLSKALANVLVFLNAHLAINAANRVAVLASHTDRAVWLYPTPDTPGPQQSDRELHDDDLTLPDGGPVQPPSDAANKYRPFALVESAIKRNLSTLMSTTTPEVLSETPTTMIAGALTLALTHISKLSLLASTAQSSAQTTQSSFNYSDPSATGTAGSNNLNPNASTDASHATQTLTSRILVLSTSPENPTQYIPTMNALFAAQRLQIPIDVLPLSPHSKSTFLQQAADATGGLYIPCTTPLAHAGLLQYLMLAFLPDATSRKNLVMPGGSGGEGEGVDFRAACFCHRRIVDVGYVCSICLSIFCEIVPDGVCLTCGSVLAMGSFGKKVDGPKRKKKKKRVEAGEGSGAGTPMEV</sequence>
<feature type="region of interest" description="Disordered" evidence="15">
    <location>
        <begin position="366"/>
        <end position="393"/>
    </location>
</feature>
<dbReference type="OrthoDB" id="17307at2759"/>
<keyword evidence="5 14" id="KW-0479">Metal-binding</keyword>
<keyword evidence="10 14" id="KW-0804">Transcription</keyword>
<keyword evidence="7 14" id="KW-0863">Zinc-finger</keyword>
<comment type="subcellular location">
    <subcellularLocation>
        <location evidence="2 14">Nucleus</location>
    </subcellularLocation>
</comment>
<dbReference type="STRING" id="1507870.A0A1V8TEJ0"/>
<keyword evidence="17" id="KW-1185">Reference proteome</keyword>
<keyword evidence="9 14" id="KW-0805">Transcription regulation</keyword>
<feature type="region of interest" description="Disordered" evidence="15">
    <location>
        <begin position="179"/>
        <end position="208"/>
    </location>
</feature>
<dbReference type="PANTHER" id="PTHR12831:SF0">
    <property type="entry name" value="GENERAL TRANSCRIPTION FACTOR IIH SUBUNIT 3"/>
    <property type="match status" value="1"/>
</dbReference>
<dbReference type="InterPro" id="IPR004600">
    <property type="entry name" value="TFIIH_Tfb4/GTF2H3"/>
</dbReference>
<evidence type="ECO:0000256" key="10">
    <source>
        <dbReference type="ARBA" id="ARBA00023163"/>
    </source>
</evidence>
<protein>
    <recommendedName>
        <fullName evidence="4 14">General transcription and DNA repair factor IIH subunit TFB4</fullName>
        <shortName evidence="14">TFIIH subunit TFB4</shortName>
    </recommendedName>
    <alternativeName>
        <fullName evidence="13 14">RNA polymerase II transcription factor B subunit 4</fullName>
    </alternativeName>
</protein>
<evidence type="ECO:0000256" key="5">
    <source>
        <dbReference type="ARBA" id="ARBA00022723"/>
    </source>
</evidence>
<evidence type="ECO:0000256" key="8">
    <source>
        <dbReference type="ARBA" id="ARBA00022833"/>
    </source>
</evidence>
<name>A0A1V8TEJ0_9PEZI</name>
<keyword evidence="12 14" id="KW-0539">Nucleus</keyword>
<comment type="similarity">
    <text evidence="3 14">Belongs to the TFB4 family.</text>
</comment>
<dbReference type="InParanoid" id="A0A1V8TEJ0"/>
<keyword evidence="8 14" id="KW-0862">Zinc</keyword>
<dbReference type="Pfam" id="PF03850">
    <property type="entry name" value="Tfb4"/>
    <property type="match status" value="1"/>
</dbReference>
<evidence type="ECO:0000256" key="11">
    <source>
        <dbReference type="ARBA" id="ARBA00023204"/>
    </source>
</evidence>
<proteinExistence type="inferred from homology"/>
<dbReference type="Gene3D" id="3.40.50.410">
    <property type="entry name" value="von Willebrand factor, type A domain"/>
    <property type="match status" value="1"/>
</dbReference>
<dbReference type="Proteomes" id="UP000192596">
    <property type="component" value="Unassembled WGS sequence"/>
</dbReference>
<dbReference type="FunCoup" id="A0A1V8TEJ0">
    <property type="interactions" value="2122"/>
</dbReference>
<keyword evidence="6 14" id="KW-0227">DNA damage</keyword>
<accession>A0A1V8TEJ0</accession>
<evidence type="ECO:0000256" key="9">
    <source>
        <dbReference type="ARBA" id="ARBA00023015"/>
    </source>
</evidence>
<comment type="caution">
    <text evidence="16">The sequence shown here is derived from an EMBL/GenBank/DDBJ whole genome shotgun (WGS) entry which is preliminary data.</text>
</comment>
<dbReference type="EMBL" id="NAJO01000010">
    <property type="protein sequence ID" value="OQO09658.1"/>
    <property type="molecule type" value="Genomic_DNA"/>
</dbReference>
<dbReference type="GO" id="GO:0006289">
    <property type="term" value="P:nucleotide-excision repair"/>
    <property type="evidence" value="ECO:0007669"/>
    <property type="project" value="UniProtKB-UniRule"/>
</dbReference>
<evidence type="ECO:0000256" key="7">
    <source>
        <dbReference type="ARBA" id="ARBA00022771"/>
    </source>
</evidence>
<evidence type="ECO:0000256" key="15">
    <source>
        <dbReference type="SAM" id="MobiDB-lite"/>
    </source>
</evidence>
<dbReference type="GO" id="GO:0005675">
    <property type="term" value="C:transcription factor TFIIH holo complex"/>
    <property type="evidence" value="ECO:0007669"/>
    <property type="project" value="UniProtKB-UniRule"/>
</dbReference>
<dbReference type="AlphaFoldDB" id="A0A1V8TEJ0"/>
<evidence type="ECO:0000256" key="4">
    <source>
        <dbReference type="ARBA" id="ARBA00021280"/>
    </source>
</evidence>
<evidence type="ECO:0000313" key="17">
    <source>
        <dbReference type="Proteomes" id="UP000192596"/>
    </source>
</evidence>
<keyword evidence="11 14" id="KW-0234">DNA repair</keyword>
<evidence type="ECO:0000256" key="13">
    <source>
        <dbReference type="ARBA" id="ARBA00033341"/>
    </source>
</evidence>
<evidence type="ECO:0000256" key="12">
    <source>
        <dbReference type="ARBA" id="ARBA00023242"/>
    </source>
</evidence>
<evidence type="ECO:0000256" key="14">
    <source>
        <dbReference type="RuleBase" id="RU368090"/>
    </source>
</evidence>
<evidence type="ECO:0000313" key="16">
    <source>
        <dbReference type="EMBL" id="OQO09658.1"/>
    </source>
</evidence>
<reference evidence="17" key="1">
    <citation type="submission" date="2017-03" db="EMBL/GenBank/DDBJ databases">
        <title>Genomes of endolithic fungi from Antarctica.</title>
        <authorList>
            <person name="Coleine C."/>
            <person name="Masonjones S."/>
            <person name="Stajich J.E."/>
        </authorList>
    </citation>
    <scope>NUCLEOTIDE SEQUENCE [LARGE SCALE GENOMIC DNA]</scope>
    <source>
        <strain evidence="17">CCFEE 5527</strain>
    </source>
</reference>
<feature type="region of interest" description="Disordered" evidence="15">
    <location>
        <begin position="79"/>
        <end position="114"/>
    </location>
</feature>
<dbReference type="GO" id="GO:0008270">
    <property type="term" value="F:zinc ion binding"/>
    <property type="evidence" value="ECO:0007669"/>
    <property type="project" value="UniProtKB-KW"/>
</dbReference>
<evidence type="ECO:0000256" key="2">
    <source>
        <dbReference type="ARBA" id="ARBA00004123"/>
    </source>
</evidence>
<evidence type="ECO:0000256" key="3">
    <source>
        <dbReference type="ARBA" id="ARBA00005273"/>
    </source>
</evidence>
<evidence type="ECO:0000256" key="6">
    <source>
        <dbReference type="ARBA" id="ARBA00022763"/>
    </source>
</evidence>
<dbReference type="PANTHER" id="PTHR12831">
    <property type="entry name" value="TRANSCRIPTION INITIATION FACTOR IIH TFIIH , POLYPEPTIDE 3-RELATED"/>
    <property type="match status" value="1"/>
</dbReference>
<feature type="compositionally biased region" description="Polar residues" evidence="15">
    <location>
        <begin position="183"/>
        <end position="208"/>
    </location>
</feature>
<dbReference type="InterPro" id="IPR036465">
    <property type="entry name" value="vWFA_dom_sf"/>
</dbReference>